<keyword evidence="2" id="KW-0378">Hydrolase</keyword>
<dbReference type="AlphaFoldDB" id="A0A2T5MIU9"/>
<sequence>MVTHRIDTTLGIINVQVSGSGPAMLCWPSLLMNGEMWRAQAEYFSDRYRVVMIDSPGHGASEALNRHFTMDDCAHCLVQILDALEIKDCVLLGNSWGGMMGGVFAALYPERARAAVLMNCTASAVGWSQKLEFLAMTAVLRRCNKFPMFMAQRAVSAFAGETTEKTKPDVVKFIRDTVSEVDPRSVHWAIRSVVPYRTDRHTQLQAIKCPVLVLAGEEDRTFPVLETKAMADAIPNSQFVVLPRIGHLAALESPAVVNGEIDKFLAGVFPSK</sequence>
<dbReference type="PRINTS" id="PR00111">
    <property type="entry name" value="ABHYDROLASE"/>
</dbReference>
<reference evidence="2 3" key="1">
    <citation type="submission" date="2018-04" db="EMBL/GenBank/DDBJ databases">
        <title>Novel species isolated from glacier.</title>
        <authorList>
            <person name="Liu Q."/>
            <person name="Xin Y.-H."/>
        </authorList>
    </citation>
    <scope>NUCLEOTIDE SEQUENCE [LARGE SCALE GENOMIC DNA]</scope>
    <source>
        <strain evidence="2 3">GT1R17</strain>
    </source>
</reference>
<comment type="caution">
    <text evidence="2">The sequence shown here is derived from an EMBL/GenBank/DDBJ whole genome shotgun (WGS) entry which is preliminary data.</text>
</comment>
<name>A0A2T5MIU9_9GAMM</name>
<proteinExistence type="predicted"/>
<dbReference type="InterPro" id="IPR000639">
    <property type="entry name" value="Epox_hydrolase-like"/>
</dbReference>
<dbReference type="RefSeq" id="WP_107939697.1">
    <property type="nucleotide sequence ID" value="NZ_QANS01000002.1"/>
</dbReference>
<dbReference type="InterPro" id="IPR000073">
    <property type="entry name" value="AB_hydrolase_1"/>
</dbReference>
<protein>
    <submittedName>
        <fullName evidence="2">Alpha/beta hydrolase</fullName>
    </submittedName>
</protein>
<dbReference type="Gene3D" id="3.40.50.1820">
    <property type="entry name" value="alpha/beta hydrolase"/>
    <property type="match status" value="1"/>
</dbReference>
<accession>A0A2T5MIU9</accession>
<dbReference type="Proteomes" id="UP000244248">
    <property type="component" value="Unassembled WGS sequence"/>
</dbReference>
<dbReference type="PANTHER" id="PTHR43798">
    <property type="entry name" value="MONOACYLGLYCEROL LIPASE"/>
    <property type="match status" value="1"/>
</dbReference>
<dbReference type="EMBL" id="QANS01000002">
    <property type="protein sequence ID" value="PTU32500.1"/>
    <property type="molecule type" value="Genomic_DNA"/>
</dbReference>
<dbReference type="PRINTS" id="PR00412">
    <property type="entry name" value="EPOXHYDRLASE"/>
</dbReference>
<dbReference type="OrthoDB" id="5853561at2"/>
<keyword evidence="3" id="KW-1185">Reference proteome</keyword>
<evidence type="ECO:0000259" key="1">
    <source>
        <dbReference type="Pfam" id="PF00561"/>
    </source>
</evidence>
<organism evidence="2 3">
    <name type="scientific">Stenotrophobium rhamnosiphilum</name>
    <dbReference type="NCBI Taxonomy" id="2029166"/>
    <lineage>
        <taxon>Bacteria</taxon>
        <taxon>Pseudomonadati</taxon>
        <taxon>Pseudomonadota</taxon>
        <taxon>Gammaproteobacteria</taxon>
        <taxon>Nevskiales</taxon>
        <taxon>Nevskiaceae</taxon>
        <taxon>Stenotrophobium</taxon>
    </lineage>
</organism>
<evidence type="ECO:0000313" key="3">
    <source>
        <dbReference type="Proteomes" id="UP000244248"/>
    </source>
</evidence>
<dbReference type="InterPro" id="IPR050266">
    <property type="entry name" value="AB_hydrolase_sf"/>
</dbReference>
<evidence type="ECO:0000313" key="2">
    <source>
        <dbReference type="EMBL" id="PTU32500.1"/>
    </source>
</evidence>
<dbReference type="GO" id="GO:0016787">
    <property type="term" value="F:hydrolase activity"/>
    <property type="evidence" value="ECO:0007669"/>
    <property type="project" value="UniProtKB-KW"/>
</dbReference>
<dbReference type="SUPFAM" id="SSF53474">
    <property type="entry name" value="alpha/beta-Hydrolases"/>
    <property type="match status" value="1"/>
</dbReference>
<dbReference type="Pfam" id="PF00561">
    <property type="entry name" value="Abhydrolase_1"/>
    <property type="match status" value="1"/>
</dbReference>
<gene>
    <name evidence="2" type="ORF">CJD38_04665</name>
</gene>
<feature type="domain" description="AB hydrolase-1" evidence="1">
    <location>
        <begin position="22"/>
        <end position="254"/>
    </location>
</feature>
<dbReference type="InterPro" id="IPR029058">
    <property type="entry name" value="AB_hydrolase_fold"/>
</dbReference>